<feature type="compositionally biased region" description="Polar residues" evidence="1">
    <location>
        <begin position="195"/>
        <end position="206"/>
    </location>
</feature>
<evidence type="ECO:0000313" key="3">
    <source>
        <dbReference type="Proteomes" id="UP000019438"/>
    </source>
</evidence>
<accession>A0AAN0VEY2</accession>
<dbReference type="Proteomes" id="UP000019438">
    <property type="component" value="Chromosome"/>
</dbReference>
<gene>
    <name evidence="2" type="ORF">GbCGDNIH3_0362</name>
</gene>
<reference evidence="3" key="1">
    <citation type="submission" date="2012-06" db="EMBL/GenBank/DDBJ databases">
        <title>Genome analysis of multiple Granulibacter bethesdensis isolates demonstrates substantial genome diversity.</title>
        <authorList>
            <person name="Greenberg D.E."/>
            <person name="Porcella S.F."/>
            <person name="Zarember K."/>
            <person name="Zelazny A.M."/>
            <person name="Bruno D."/>
            <person name="Martens C."/>
            <person name="Barbian K.D."/>
            <person name="Jaske E."/>
            <person name="Holland S.M."/>
        </authorList>
    </citation>
    <scope>NUCLEOTIDE SEQUENCE [LARGE SCALE GENOMIC DNA]</scope>
    <source>
        <strain evidence="3">CGDNIH3</strain>
    </source>
</reference>
<dbReference type="EMBL" id="CP003181">
    <property type="protein sequence ID" value="AHJ62129.1"/>
    <property type="molecule type" value="Genomic_DNA"/>
</dbReference>
<protein>
    <recommendedName>
        <fullName evidence="4">Peptidase A2 domain-containing protein</fullName>
    </recommendedName>
</protein>
<feature type="region of interest" description="Disordered" evidence="1">
    <location>
        <begin position="192"/>
        <end position="211"/>
    </location>
</feature>
<evidence type="ECO:0000256" key="1">
    <source>
        <dbReference type="SAM" id="MobiDB-lite"/>
    </source>
</evidence>
<sequence length="384" mass="40332">MMIGFFSAGSRSMSVGQHDASRQAALWLARVATACTALIAASCAPHTGHSERFTNNNDGSVELTFLNNPPPGEARRESPSLFVSVGGVRMQAVMDTGSTGVVISATALPENATLRDLGPAELTYSSSGRIMIGRWVLTRVTVTGAHGHQFISSPVPVLAVTHIACQPTARSCTPSDHPRHVAMLGIGFAREGDHQQQSGPSHNPFLNPSPGMAGDTGTSGYVITLRSVRIGLPSGGAMTLAKRGFSLVKLPPSNIEGDWGPIPACIGVASHPPAYGGTMLMDTGVTRMFATVPVSWLSDLSRNGEELANETPVTITAGDSAAQYSFITGDPGLMTPSAVILVEGRTDGHAQRPIFVNTGVHFLNGYDYLYDAANGWAGFRPHRG</sequence>
<evidence type="ECO:0000313" key="2">
    <source>
        <dbReference type="EMBL" id="AHJ62129.1"/>
    </source>
</evidence>
<dbReference type="KEGG" id="gbc:GbCGDNIH3_0362"/>
<proteinExistence type="predicted"/>
<organism evidence="2 3">
    <name type="scientific">Granulibacter bethesdensis</name>
    <dbReference type="NCBI Taxonomy" id="364410"/>
    <lineage>
        <taxon>Bacteria</taxon>
        <taxon>Pseudomonadati</taxon>
        <taxon>Pseudomonadota</taxon>
        <taxon>Alphaproteobacteria</taxon>
        <taxon>Acetobacterales</taxon>
        <taxon>Acetobacteraceae</taxon>
        <taxon>Granulibacter</taxon>
    </lineage>
</organism>
<name>A0AAN0VEY2_9PROT</name>
<dbReference type="AlphaFoldDB" id="A0AAN0VEY2"/>
<evidence type="ECO:0008006" key="4">
    <source>
        <dbReference type="Google" id="ProtNLM"/>
    </source>
</evidence>